<dbReference type="GO" id="GO:0003676">
    <property type="term" value="F:nucleic acid binding"/>
    <property type="evidence" value="ECO:0007669"/>
    <property type="project" value="InterPro"/>
</dbReference>
<dbReference type="Proteomes" id="UP001497482">
    <property type="component" value="Chromosome 9"/>
</dbReference>
<dbReference type="GO" id="GO:0005634">
    <property type="term" value="C:nucleus"/>
    <property type="evidence" value="ECO:0007669"/>
    <property type="project" value="TreeGrafter"/>
</dbReference>
<sequence>MLDISISINLLVTDRSITDGGHSWILMMVKQQQRRTDRCFLPVGSNNVTLVRFPTQRQSQHPAREANHPAPVQENQDGETETKRICISGSEETLTNGEADAELHDPIGNNTSSVEDQESPGHGAQQVVSENSEGNRAAELVSAGCLKVTIQRSSESREFGEKDPSSERFTCHICHCSCPSAQSFQLHMSGVDHQLRLQRITQSLAVTQHTGRRSGASERWCDVCQSHFTGDIILHRRTKEHKECKKCGRPFCPVCHRHFRTPRKFVEHMKSPEHKQQVQMEKSHEGEMITVDAVGCFETESKTKFASDPGDKEVVACDGAEEQSDTGDIAQIESGEEIADTEEGLDADDMKKETPQISEEIETAVTQEFNPHTVYGSAYVVPVRGFFCRLCHKFFFRETSARDQHCRSHQHFSRLLQRQRGPDQTQDSADPASCSTHSTME</sequence>
<feature type="compositionally biased region" description="Polar residues" evidence="1">
    <location>
        <begin position="422"/>
        <end position="441"/>
    </location>
</feature>
<feature type="region of interest" description="Disordered" evidence="1">
    <location>
        <begin position="414"/>
        <end position="441"/>
    </location>
</feature>
<evidence type="ECO:0000256" key="1">
    <source>
        <dbReference type="SAM" id="MobiDB-lite"/>
    </source>
</evidence>
<dbReference type="PANTHER" id="PTHR15491:SF12">
    <property type="entry name" value="CDKN1A INTERACTING ZINC FINGER PROTEIN 1B ISOFORM X1-RELATED"/>
    <property type="match status" value="1"/>
</dbReference>
<dbReference type="Pfam" id="PF23330">
    <property type="entry name" value="zf-C2H2_14"/>
    <property type="match status" value="1"/>
</dbReference>
<keyword evidence="4" id="KW-1185">Reference proteome</keyword>
<dbReference type="InterPro" id="IPR013087">
    <property type="entry name" value="Znf_C2H2_type"/>
</dbReference>
<evidence type="ECO:0000313" key="3">
    <source>
        <dbReference type="EMBL" id="CAL1615448.1"/>
    </source>
</evidence>
<accession>A0AAV2MQ48</accession>
<dbReference type="SUPFAM" id="SSF57667">
    <property type="entry name" value="beta-beta-alpha zinc fingers"/>
    <property type="match status" value="3"/>
</dbReference>
<evidence type="ECO:0000259" key="2">
    <source>
        <dbReference type="PROSITE" id="PS00028"/>
    </source>
</evidence>
<feature type="domain" description="C2H2-type" evidence="2">
    <location>
        <begin position="252"/>
        <end position="274"/>
    </location>
</feature>
<proteinExistence type="predicted"/>
<dbReference type="PANTHER" id="PTHR15491">
    <property type="match status" value="1"/>
</dbReference>
<dbReference type="EMBL" id="OZ035831">
    <property type="protein sequence ID" value="CAL1615448.1"/>
    <property type="molecule type" value="Genomic_DNA"/>
</dbReference>
<organism evidence="3 4">
    <name type="scientific">Knipowitschia caucasica</name>
    <name type="common">Caucasian dwarf goby</name>
    <name type="synonym">Pomatoschistus caucasicus</name>
    <dbReference type="NCBI Taxonomy" id="637954"/>
    <lineage>
        <taxon>Eukaryota</taxon>
        <taxon>Metazoa</taxon>
        <taxon>Chordata</taxon>
        <taxon>Craniata</taxon>
        <taxon>Vertebrata</taxon>
        <taxon>Euteleostomi</taxon>
        <taxon>Actinopterygii</taxon>
        <taxon>Neopterygii</taxon>
        <taxon>Teleostei</taxon>
        <taxon>Neoteleostei</taxon>
        <taxon>Acanthomorphata</taxon>
        <taxon>Gobiaria</taxon>
        <taxon>Gobiiformes</taxon>
        <taxon>Gobioidei</taxon>
        <taxon>Gobiidae</taxon>
        <taxon>Gobiinae</taxon>
        <taxon>Knipowitschia</taxon>
    </lineage>
</organism>
<protein>
    <recommendedName>
        <fullName evidence="2">C2H2-type domain-containing protein</fullName>
    </recommendedName>
</protein>
<dbReference type="InterPro" id="IPR026811">
    <property type="entry name" value="CIZ1"/>
</dbReference>
<feature type="region of interest" description="Disordered" evidence="1">
    <location>
        <begin position="56"/>
        <end position="134"/>
    </location>
</feature>
<feature type="compositionally biased region" description="Acidic residues" evidence="1">
    <location>
        <begin position="334"/>
        <end position="347"/>
    </location>
</feature>
<reference evidence="3 4" key="1">
    <citation type="submission" date="2024-04" db="EMBL/GenBank/DDBJ databases">
        <authorList>
            <person name="Waldvogel A.-M."/>
            <person name="Schoenle A."/>
        </authorList>
    </citation>
    <scope>NUCLEOTIDE SEQUENCE [LARGE SCALE GENOMIC DNA]</scope>
</reference>
<dbReference type="InterPro" id="IPR056345">
    <property type="entry name" value="Znf-C2H2_CIZ1"/>
</dbReference>
<name>A0AAV2MQ48_KNICA</name>
<dbReference type="InterPro" id="IPR003604">
    <property type="entry name" value="Matrin/U1-like-C_Znf_C2H2"/>
</dbReference>
<dbReference type="SMART" id="SM00451">
    <property type="entry name" value="ZnF_U1"/>
    <property type="match status" value="3"/>
</dbReference>
<evidence type="ECO:0000313" key="4">
    <source>
        <dbReference type="Proteomes" id="UP001497482"/>
    </source>
</evidence>
<dbReference type="AlphaFoldDB" id="A0AAV2MQ48"/>
<dbReference type="SMART" id="SM00355">
    <property type="entry name" value="ZnF_C2H2"/>
    <property type="match status" value="3"/>
</dbReference>
<gene>
    <name evidence="3" type="ORF">KC01_LOCUS41400</name>
</gene>
<feature type="region of interest" description="Disordered" evidence="1">
    <location>
        <begin position="319"/>
        <end position="354"/>
    </location>
</feature>
<dbReference type="PROSITE" id="PS00028">
    <property type="entry name" value="ZINC_FINGER_C2H2_1"/>
    <property type="match status" value="1"/>
</dbReference>
<dbReference type="Gene3D" id="3.30.160.60">
    <property type="entry name" value="Classic Zinc Finger"/>
    <property type="match status" value="1"/>
</dbReference>
<dbReference type="InterPro" id="IPR036236">
    <property type="entry name" value="Znf_C2H2_sf"/>
</dbReference>
<dbReference type="GO" id="GO:0008270">
    <property type="term" value="F:zinc ion binding"/>
    <property type="evidence" value="ECO:0007669"/>
    <property type="project" value="InterPro"/>
</dbReference>